<protein>
    <recommendedName>
        <fullName evidence="7">Protein YAE1</fullName>
    </recommendedName>
    <alternativeName>
        <fullName evidence="6">Protein yae1</fullName>
    </alternativeName>
</protein>
<dbReference type="GeneID" id="54363547"/>
<reference evidence="13" key="1">
    <citation type="submission" date="2020-01" db="EMBL/GenBank/DDBJ databases">
        <authorList>
            <consortium name="DOE Joint Genome Institute"/>
            <person name="Haridas S."/>
            <person name="Albert R."/>
            <person name="Binder M."/>
            <person name="Bloem J."/>
            <person name="Labutti K."/>
            <person name="Salamov A."/>
            <person name="Andreopoulos B."/>
            <person name="Baker S.E."/>
            <person name="Barry K."/>
            <person name="Bills G."/>
            <person name="Bluhm B.H."/>
            <person name="Cannon C."/>
            <person name="Castanera R."/>
            <person name="Culley D.E."/>
            <person name="Daum C."/>
            <person name="Ezra D."/>
            <person name="Gonzalez J.B."/>
            <person name="Henrissat B."/>
            <person name="Kuo A."/>
            <person name="Liang C."/>
            <person name="Lipzen A."/>
            <person name="Lutzoni F."/>
            <person name="Magnuson J."/>
            <person name="Mondo S."/>
            <person name="Nolan M."/>
            <person name="Ohm R."/>
            <person name="Pangilinan J."/>
            <person name="Park H.-J."/>
            <person name="Ramirez L."/>
            <person name="Alfaro M."/>
            <person name="Sun H."/>
            <person name="Tritt A."/>
            <person name="Yoshinaga Y."/>
            <person name="Zwiers L.-H."/>
            <person name="Turgeon B.G."/>
            <person name="Goodwin S.B."/>
            <person name="Spatafora J.W."/>
            <person name="Crous P.W."/>
            <person name="Grigoriev I.V."/>
        </authorList>
    </citation>
    <scope>NUCLEOTIDE SEQUENCE</scope>
    <source>
        <strain evidence="13">CBS 342.82</strain>
    </source>
</reference>
<dbReference type="Proteomes" id="UP000504637">
    <property type="component" value="Unplaced"/>
</dbReference>
<comment type="subunit">
    <text evidence="5">May form a complex with LTO1.</text>
</comment>
<evidence type="ECO:0000256" key="8">
    <source>
        <dbReference type="ARBA" id="ARBA00022490"/>
    </source>
</evidence>
<comment type="function">
    <text evidence="1">The complex LTO1:YAE1 may function as a target specific adapter that probably recruits apo-RPLI1 to the cytosolic iron-sulfur protein assembly (CIA) complex machinery. May be required for biogenesis of the large ribosomal subunit and initiation of translation.</text>
</comment>
<feature type="region of interest" description="Disordered" evidence="10">
    <location>
        <begin position="43"/>
        <end position="99"/>
    </location>
</feature>
<keyword evidence="12" id="KW-1185">Reference proteome</keyword>
<evidence type="ECO:0000313" key="13">
    <source>
        <dbReference type="RefSeq" id="XP_033456129.1"/>
    </source>
</evidence>
<dbReference type="GO" id="GO:0005634">
    <property type="term" value="C:nucleus"/>
    <property type="evidence" value="ECO:0007669"/>
    <property type="project" value="UniProtKB-SubCell"/>
</dbReference>
<evidence type="ECO:0000313" key="12">
    <source>
        <dbReference type="Proteomes" id="UP000504637"/>
    </source>
</evidence>
<evidence type="ECO:0000256" key="4">
    <source>
        <dbReference type="ARBA" id="ARBA00007096"/>
    </source>
</evidence>
<evidence type="ECO:0000256" key="9">
    <source>
        <dbReference type="ARBA" id="ARBA00023242"/>
    </source>
</evidence>
<organism evidence="13">
    <name type="scientific">Dissoconium aciculare CBS 342.82</name>
    <dbReference type="NCBI Taxonomy" id="1314786"/>
    <lineage>
        <taxon>Eukaryota</taxon>
        <taxon>Fungi</taxon>
        <taxon>Dikarya</taxon>
        <taxon>Ascomycota</taxon>
        <taxon>Pezizomycotina</taxon>
        <taxon>Dothideomycetes</taxon>
        <taxon>Dothideomycetidae</taxon>
        <taxon>Mycosphaerellales</taxon>
        <taxon>Dissoconiaceae</taxon>
        <taxon>Dissoconium</taxon>
    </lineage>
</organism>
<evidence type="ECO:0000256" key="5">
    <source>
        <dbReference type="ARBA" id="ARBA00011427"/>
    </source>
</evidence>
<feature type="domain" description="Essential protein Yae1 N-terminal" evidence="11">
    <location>
        <begin position="108"/>
        <end position="146"/>
    </location>
</feature>
<dbReference type="OrthoDB" id="20086at2759"/>
<dbReference type="Pfam" id="PF09811">
    <property type="entry name" value="Yae1_N"/>
    <property type="match status" value="1"/>
</dbReference>
<evidence type="ECO:0000259" key="11">
    <source>
        <dbReference type="Pfam" id="PF09811"/>
    </source>
</evidence>
<comment type="subcellular location">
    <subcellularLocation>
        <location evidence="3">Cytoplasm</location>
    </subcellularLocation>
    <subcellularLocation>
        <location evidence="2">Nucleus</location>
    </subcellularLocation>
</comment>
<evidence type="ECO:0000256" key="2">
    <source>
        <dbReference type="ARBA" id="ARBA00004123"/>
    </source>
</evidence>
<keyword evidence="9" id="KW-0539">Nucleus</keyword>
<dbReference type="PANTHER" id="PTHR18829:SF0">
    <property type="entry name" value="PROTEIN YAE1 HOMOLOG"/>
    <property type="match status" value="1"/>
</dbReference>
<feature type="region of interest" description="Disordered" evidence="10">
    <location>
        <begin position="1"/>
        <end position="31"/>
    </location>
</feature>
<feature type="compositionally biased region" description="Polar residues" evidence="10">
    <location>
        <begin position="63"/>
        <end position="84"/>
    </location>
</feature>
<evidence type="ECO:0000256" key="3">
    <source>
        <dbReference type="ARBA" id="ARBA00004496"/>
    </source>
</evidence>
<evidence type="ECO:0000256" key="1">
    <source>
        <dbReference type="ARBA" id="ARBA00003836"/>
    </source>
</evidence>
<evidence type="ECO:0000256" key="10">
    <source>
        <dbReference type="SAM" id="MobiDB-lite"/>
    </source>
</evidence>
<evidence type="ECO:0000256" key="7">
    <source>
        <dbReference type="ARBA" id="ARBA00018400"/>
    </source>
</evidence>
<dbReference type="PANTHER" id="PTHR18829">
    <property type="entry name" value="PROTEIN YAE1 HOMOLOG"/>
    <property type="match status" value="1"/>
</dbReference>
<dbReference type="RefSeq" id="XP_033456129.1">
    <property type="nucleotide sequence ID" value="XM_033605747.1"/>
</dbReference>
<dbReference type="GO" id="GO:0005737">
    <property type="term" value="C:cytoplasm"/>
    <property type="evidence" value="ECO:0007669"/>
    <property type="project" value="UniProtKB-SubCell"/>
</dbReference>
<keyword evidence="8" id="KW-0963">Cytoplasm</keyword>
<dbReference type="InterPro" id="IPR019191">
    <property type="entry name" value="Essential_protein_Yae1_N"/>
</dbReference>
<dbReference type="InterPro" id="IPR038881">
    <property type="entry name" value="Yae1-like"/>
</dbReference>
<comment type="similarity">
    <text evidence="4">Belongs to the YAE1 family.</text>
</comment>
<reference evidence="13" key="2">
    <citation type="submission" date="2020-04" db="EMBL/GenBank/DDBJ databases">
        <authorList>
            <consortium name="NCBI Genome Project"/>
        </authorList>
    </citation>
    <scope>NUCLEOTIDE SEQUENCE</scope>
    <source>
        <strain evidence="13">CBS 342.82</strain>
    </source>
</reference>
<accession>A0A6J3LTY4</accession>
<dbReference type="AlphaFoldDB" id="A0A6J3LTY4"/>
<proteinExistence type="inferred from homology"/>
<name>A0A6J3LTY4_9PEZI</name>
<reference evidence="13" key="3">
    <citation type="submission" date="2025-08" db="UniProtKB">
        <authorList>
            <consortium name="RefSeq"/>
        </authorList>
    </citation>
    <scope>IDENTIFICATION</scope>
    <source>
        <strain evidence="13">CBS 342.82</strain>
    </source>
</reference>
<sequence length="253" mass="27076">MLRDLSLAGNNSFAEEDEENSNNLIPMGAHPTDDVLHVDRLDDIFGSAPSSPALRPSTPPTGLGSQPSARDTINHNRATNTSSNAGGGATAEAPSDIPRLRSVHVTSGYREGIAVSKEKYLQEGFDEGYSLGGEIGREAGRVIGVLEGLLHRRSSQVEVMKESAVGGKDDGGGADTDVVELLRSAREELSLSRLFSPEFFGEDGVWVFPVVGEDTADEGPLQVTFADVAVAHPIVRKWRTVVSELLARREIEV</sequence>
<evidence type="ECO:0000256" key="6">
    <source>
        <dbReference type="ARBA" id="ARBA00017286"/>
    </source>
</evidence>
<gene>
    <name evidence="13" type="ORF">K489DRAFT_383989</name>
</gene>